<evidence type="ECO:0000259" key="1">
    <source>
        <dbReference type="Pfam" id="PF13456"/>
    </source>
</evidence>
<evidence type="ECO:0000313" key="2">
    <source>
        <dbReference type="EMBL" id="KAL3746493.1"/>
    </source>
</evidence>
<feature type="non-terminal residue" evidence="2">
    <location>
        <position position="1"/>
    </location>
</feature>
<sequence length="101" mass="11153">GSFFSDSGDAAVAGVCRDHEGKLIAGFARSVKADSAIQAEAIAVVETLKWLLKNSSAVSDEVCWEIQTDQLELVQVIRTFTDQQREATYASWEEVFEGRIR</sequence>
<dbReference type="AlphaFoldDB" id="A0ABD3L429"/>
<comment type="caution">
    <text evidence="2">The sequence shown here is derived from an EMBL/GenBank/DDBJ whole genome shotgun (WGS) entry which is preliminary data.</text>
</comment>
<name>A0ABD3L429_EUCGL</name>
<dbReference type="Gene3D" id="3.30.420.10">
    <property type="entry name" value="Ribonuclease H-like superfamily/Ribonuclease H"/>
    <property type="match status" value="1"/>
</dbReference>
<keyword evidence="3" id="KW-1185">Reference proteome</keyword>
<accession>A0ABD3L429</accession>
<dbReference type="Proteomes" id="UP001634007">
    <property type="component" value="Unassembled WGS sequence"/>
</dbReference>
<dbReference type="InterPro" id="IPR036397">
    <property type="entry name" value="RNaseH_sf"/>
</dbReference>
<dbReference type="CDD" id="cd06222">
    <property type="entry name" value="RNase_H_like"/>
    <property type="match status" value="1"/>
</dbReference>
<gene>
    <name evidence="2" type="ORF">ACJRO7_015456</name>
</gene>
<feature type="domain" description="RNase H type-1" evidence="1">
    <location>
        <begin position="1"/>
        <end position="87"/>
    </location>
</feature>
<protein>
    <recommendedName>
        <fullName evidence="1">RNase H type-1 domain-containing protein</fullName>
    </recommendedName>
</protein>
<evidence type="ECO:0000313" key="3">
    <source>
        <dbReference type="Proteomes" id="UP001634007"/>
    </source>
</evidence>
<organism evidence="2 3">
    <name type="scientific">Eucalyptus globulus</name>
    <name type="common">Tasmanian blue gum</name>
    <dbReference type="NCBI Taxonomy" id="34317"/>
    <lineage>
        <taxon>Eukaryota</taxon>
        <taxon>Viridiplantae</taxon>
        <taxon>Streptophyta</taxon>
        <taxon>Embryophyta</taxon>
        <taxon>Tracheophyta</taxon>
        <taxon>Spermatophyta</taxon>
        <taxon>Magnoliopsida</taxon>
        <taxon>eudicotyledons</taxon>
        <taxon>Gunneridae</taxon>
        <taxon>Pentapetalae</taxon>
        <taxon>rosids</taxon>
        <taxon>malvids</taxon>
        <taxon>Myrtales</taxon>
        <taxon>Myrtaceae</taxon>
        <taxon>Myrtoideae</taxon>
        <taxon>Eucalypteae</taxon>
        <taxon>Eucalyptus</taxon>
    </lineage>
</organism>
<dbReference type="EMBL" id="JBJKBG010000003">
    <property type="protein sequence ID" value="KAL3746493.1"/>
    <property type="molecule type" value="Genomic_DNA"/>
</dbReference>
<dbReference type="Pfam" id="PF13456">
    <property type="entry name" value="RVT_3"/>
    <property type="match status" value="1"/>
</dbReference>
<dbReference type="InterPro" id="IPR002156">
    <property type="entry name" value="RNaseH_domain"/>
</dbReference>
<reference evidence="2 3" key="1">
    <citation type="submission" date="2024-11" db="EMBL/GenBank/DDBJ databases">
        <title>Chromosome-level genome assembly of Eucalyptus globulus Labill. provides insights into its genome evolution.</title>
        <authorList>
            <person name="Li X."/>
        </authorList>
    </citation>
    <scope>NUCLEOTIDE SEQUENCE [LARGE SCALE GENOMIC DNA]</scope>
    <source>
        <strain evidence="2">CL2024</strain>
        <tissue evidence="2">Fresh tender leaves</tissue>
    </source>
</reference>
<dbReference type="InterPro" id="IPR053151">
    <property type="entry name" value="RNase_H-like"/>
</dbReference>
<dbReference type="PANTHER" id="PTHR47723">
    <property type="entry name" value="OS05G0353850 PROTEIN"/>
    <property type="match status" value="1"/>
</dbReference>
<dbReference type="InterPro" id="IPR044730">
    <property type="entry name" value="RNase_H-like_dom_plant"/>
</dbReference>
<proteinExistence type="predicted"/>
<dbReference type="PANTHER" id="PTHR47723:SF19">
    <property type="entry name" value="POLYNUCLEOTIDYL TRANSFERASE, RIBONUCLEASE H-LIKE SUPERFAMILY PROTEIN"/>
    <property type="match status" value="1"/>
</dbReference>